<name>A0AAW2K7I9_SESRA</name>
<dbReference type="InterPro" id="IPR033443">
    <property type="entry name" value="PROP1-like_PPR_dom"/>
</dbReference>
<proteinExistence type="predicted"/>
<dbReference type="GO" id="GO:0004526">
    <property type="term" value="F:ribonuclease P activity"/>
    <property type="evidence" value="ECO:0007669"/>
    <property type="project" value="TreeGrafter"/>
</dbReference>
<reference evidence="3" key="1">
    <citation type="submission" date="2020-06" db="EMBL/GenBank/DDBJ databases">
        <authorList>
            <person name="Li T."/>
            <person name="Hu X."/>
            <person name="Zhang T."/>
            <person name="Song X."/>
            <person name="Zhang H."/>
            <person name="Dai N."/>
            <person name="Sheng W."/>
            <person name="Hou X."/>
            <person name="Wei L."/>
        </authorList>
    </citation>
    <scope>NUCLEOTIDE SEQUENCE</scope>
    <source>
        <strain evidence="3">G02</strain>
        <tissue evidence="3">Leaf</tissue>
    </source>
</reference>
<dbReference type="EMBL" id="JACGWJ010000029">
    <property type="protein sequence ID" value="KAL0302900.1"/>
    <property type="molecule type" value="Genomic_DNA"/>
</dbReference>
<protein>
    <submittedName>
        <fullName evidence="3">Proteinaceous RNase P 1, chloroplastic/mitochondrial</fullName>
    </submittedName>
</protein>
<organism evidence="3">
    <name type="scientific">Sesamum radiatum</name>
    <name type="common">Black benniseed</name>
    <dbReference type="NCBI Taxonomy" id="300843"/>
    <lineage>
        <taxon>Eukaryota</taxon>
        <taxon>Viridiplantae</taxon>
        <taxon>Streptophyta</taxon>
        <taxon>Embryophyta</taxon>
        <taxon>Tracheophyta</taxon>
        <taxon>Spermatophyta</taxon>
        <taxon>Magnoliopsida</taxon>
        <taxon>eudicotyledons</taxon>
        <taxon>Gunneridae</taxon>
        <taxon>Pentapetalae</taxon>
        <taxon>asterids</taxon>
        <taxon>lamiids</taxon>
        <taxon>Lamiales</taxon>
        <taxon>Pedaliaceae</taxon>
        <taxon>Sesamum</taxon>
    </lineage>
</organism>
<dbReference type="PANTHER" id="PTHR13547:SF1">
    <property type="entry name" value="MITOCHONDRIAL RIBONUCLEASE P CATALYTIC SUBUNIT"/>
    <property type="match status" value="1"/>
</dbReference>
<dbReference type="GO" id="GO:0001682">
    <property type="term" value="P:tRNA 5'-leader removal"/>
    <property type="evidence" value="ECO:0007669"/>
    <property type="project" value="TreeGrafter"/>
</dbReference>
<comment type="caution">
    <text evidence="3">The sequence shown here is derived from an EMBL/GenBank/DDBJ whole genome shotgun (WGS) entry which is preliminary data.</text>
</comment>
<reference evidence="3" key="2">
    <citation type="journal article" date="2024" name="Plant">
        <title>Genomic evolution and insights into agronomic trait innovations of Sesamum species.</title>
        <authorList>
            <person name="Miao H."/>
            <person name="Wang L."/>
            <person name="Qu L."/>
            <person name="Liu H."/>
            <person name="Sun Y."/>
            <person name="Le M."/>
            <person name="Wang Q."/>
            <person name="Wei S."/>
            <person name="Zheng Y."/>
            <person name="Lin W."/>
            <person name="Duan Y."/>
            <person name="Cao H."/>
            <person name="Xiong S."/>
            <person name="Wang X."/>
            <person name="Wei L."/>
            <person name="Li C."/>
            <person name="Ma Q."/>
            <person name="Ju M."/>
            <person name="Zhao R."/>
            <person name="Li G."/>
            <person name="Mu C."/>
            <person name="Tian Q."/>
            <person name="Mei H."/>
            <person name="Zhang T."/>
            <person name="Gao T."/>
            <person name="Zhang H."/>
        </authorList>
    </citation>
    <scope>NUCLEOTIDE SEQUENCE</scope>
    <source>
        <strain evidence="3">G02</strain>
    </source>
</reference>
<gene>
    <name evidence="3" type="ORF">Sradi_6158100</name>
</gene>
<feature type="domain" description="PROP1-like PPR" evidence="2">
    <location>
        <begin position="1"/>
        <end position="58"/>
    </location>
</feature>
<dbReference type="AlphaFoldDB" id="A0AAW2K7I9"/>
<evidence type="ECO:0000313" key="3">
    <source>
        <dbReference type="EMBL" id="KAL0302900.1"/>
    </source>
</evidence>
<evidence type="ECO:0000256" key="1">
    <source>
        <dbReference type="ARBA" id="ARBA00022737"/>
    </source>
</evidence>
<accession>A0AAW2K7I9</accession>
<evidence type="ECO:0000259" key="2">
    <source>
        <dbReference type="Pfam" id="PF17177"/>
    </source>
</evidence>
<dbReference type="Pfam" id="PF17177">
    <property type="entry name" value="PPR_long"/>
    <property type="match status" value="1"/>
</dbReference>
<keyword evidence="1" id="KW-0677">Repeat</keyword>
<dbReference type="PANTHER" id="PTHR13547">
    <property type="match status" value="1"/>
</dbReference>
<sequence>MKDHGIVPKLRSYGPALFGFCKKGMADEAYEVDTHMIDNGVLAEETELSALLRLSSEVRERESV</sequence>
<dbReference type="Gene3D" id="1.25.40.10">
    <property type="entry name" value="Tetratricopeptide repeat domain"/>
    <property type="match status" value="1"/>
</dbReference>
<dbReference type="InterPro" id="IPR011990">
    <property type="entry name" value="TPR-like_helical_dom_sf"/>
</dbReference>